<accession>A0ACC4DN09</accession>
<evidence type="ECO:0000313" key="1">
    <source>
        <dbReference type="EMBL" id="KAL3957227.1"/>
    </source>
</evidence>
<dbReference type="Proteomes" id="UP001638806">
    <property type="component" value="Unassembled WGS sequence"/>
</dbReference>
<name>A0ACC4DN09_PURLI</name>
<comment type="caution">
    <text evidence="1">The sequence shown here is derived from an EMBL/GenBank/DDBJ whole genome shotgun (WGS) entry which is preliminary data.</text>
</comment>
<keyword evidence="2" id="KW-1185">Reference proteome</keyword>
<protein>
    <submittedName>
        <fullName evidence="1">Uncharacterized protein</fullName>
    </submittedName>
</protein>
<dbReference type="EMBL" id="JBGNUJ010000007">
    <property type="protein sequence ID" value="KAL3957227.1"/>
    <property type="molecule type" value="Genomic_DNA"/>
</dbReference>
<organism evidence="1 2">
    <name type="scientific">Purpureocillium lilacinum</name>
    <name type="common">Paecilomyces lilacinus</name>
    <dbReference type="NCBI Taxonomy" id="33203"/>
    <lineage>
        <taxon>Eukaryota</taxon>
        <taxon>Fungi</taxon>
        <taxon>Dikarya</taxon>
        <taxon>Ascomycota</taxon>
        <taxon>Pezizomycotina</taxon>
        <taxon>Sordariomycetes</taxon>
        <taxon>Hypocreomycetidae</taxon>
        <taxon>Hypocreales</taxon>
        <taxon>Ophiocordycipitaceae</taxon>
        <taxon>Purpureocillium</taxon>
    </lineage>
</organism>
<proteinExistence type="predicted"/>
<sequence>MAITLLDINLLPIRELPIIGRVHGLPRQVVLTQDQEGADEYGPVYKTPMMGQRLIVVSDEGIARDLIKRMGDHFGGRPQIRAG</sequence>
<reference evidence="1" key="1">
    <citation type="submission" date="2024-12" db="EMBL/GenBank/DDBJ databases">
        <title>Comparative genomics and development of molecular markers within Purpureocillium lilacinum and among Purpureocillium species.</title>
        <authorList>
            <person name="Yeh Z.-Y."/>
            <person name="Ni N.-T."/>
            <person name="Lo P.-H."/>
            <person name="Mushyakhwo K."/>
            <person name="Lin C.-F."/>
            <person name="Nai Y.-S."/>
        </authorList>
    </citation>
    <scope>NUCLEOTIDE SEQUENCE</scope>
    <source>
        <strain evidence="1">NCHU-NPUST-175</strain>
    </source>
</reference>
<gene>
    <name evidence="1" type="ORF">ACCO45_007805</name>
</gene>
<evidence type="ECO:0000313" key="2">
    <source>
        <dbReference type="Proteomes" id="UP001638806"/>
    </source>
</evidence>